<dbReference type="EMBL" id="CAAE01013839">
    <property type="protein sequence ID" value="CAF95577.1"/>
    <property type="molecule type" value="Genomic_DNA"/>
</dbReference>
<proteinExistence type="predicted"/>
<dbReference type="SUPFAM" id="SSF48403">
    <property type="entry name" value="Ankyrin repeat"/>
    <property type="match status" value="1"/>
</dbReference>
<dbReference type="PANTHER" id="PTHR16058:SF4">
    <property type="entry name" value="DOUBLE ZINC RIBBON AND ANKYRIN REPEAT-CONTAINING PROTEIN 1"/>
    <property type="match status" value="1"/>
</dbReference>
<dbReference type="Pfam" id="PF12796">
    <property type="entry name" value="Ank_2"/>
    <property type="match status" value="1"/>
</dbReference>
<dbReference type="Gene3D" id="1.25.40.20">
    <property type="entry name" value="Ankyrin repeat-containing domain"/>
    <property type="match status" value="1"/>
</dbReference>
<dbReference type="InterPro" id="IPR036770">
    <property type="entry name" value="Ankyrin_rpt-contain_sf"/>
</dbReference>
<dbReference type="PANTHER" id="PTHR16058">
    <property type="entry name" value="DOUBLE ZINC RIBBON AND ANKYRIN REPEAT-CONTAINING PROTEIN 1"/>
    <property type="match status" value="1"/>
</dbReference>
<feature type="compositionally biased region" description="Gly residues" evidence="2">
    <location>
        <begin position="115"/>
        <end position="127"/>
    </location>
</feature>
<dbReference type="PROSITE" id="PS50088">
    <property type="entry name" value="ANK_REPEAT"/>
    <property type="match status" value="1"/>
</dbReference>
<dbReference type="OrthoDB" id="10033229at2759"/>
<dbReference type="PROSITE" id="PS50297">
    <property type="entry name" value="ANK_REP_REGION"/>
    <property type="match status" value="1"/>
</dbReference>
<dbReference type="InterPro" id="IPR052481">
    <property type="entry name" value="DZAN1"/>
</dbReference>
<dbReference type="KEGG" id="tng:GSTEN00012290G001"/>
<reference evidence="3" key="2">
    <citation type="submission" date="2004-02" db="EMBL/GenBank/DDBJ databases">
        <authorList>
            <consortium name="Genoscope"/>
            <consortium name="Whitehead Institute Centre for Genome Research"/>
        </authorList>
    </citation>
    <scope>NUCLEOTIDE SEQUENCE</scope>
</reference>
<dbReference type="SMART" id="SM00248">
    <property type="entry name" value="ANK"/>
    <property type="match status" value="3"/>
</dbReference>
<dbReference type="GO" id="GO:0042462">
    <property type="term" value="P:eye photoreceptor cell development"/>
    <property type="evidence" value="ECO:0007669"/>
    <property type="project" value="TreeGrafter"/>
</dbReference>
<evidence type="ECO:0000256" key="1">
    <source>
        <dbReference type="PROSITE-ProRule" id="PRU00023"/>
    </source>
</evidence>
<protein>
    <submittedName>
        <fullName evidence="3">(spotted green pufferfish) hypothetical protein</fullName>
    </submittedName>
</protein>
<feature type="non-terminal residue" evidence="3">
    <location>
        <position position="1"/>
    </location>
</feature>
<dbReference type="InterPro" id="IPR002110">
    <property type="entry name" value="Ankyrin_rpt"/>
</dbReference>
<feature type="region of interest" description="Disordered" evidence="2">
    <location>
        <begin position="104"/>
        <end position="130"/>
    </location>
</feature>
<comment type="caution">
    <text evidence="3">The sequence shown here is derived from an EMBL/GenBank/DDBJ whole genome shotgun (WGS) entry which is preliminary data.</text>
</comment>
<organism evidence="3">
    <name type="scientific">Tetraodon nigroviridis</name>
    <name type="common">Spotted green pufferfish</name>
    <name type="synonym">Chelonodon nigroviridis</name>
    <dbReference type="NCBI Taxonomy" id="99883"/>
    <lineage>
        <taxon>Eukaryota</taxon>
        <taxon>Metazoa</taxon>
        <taxon>Chordata</taxon>
        <taxon>Craniata</taxon>
        <taxon>Vertebrata</taxon>
        <taxon>Euteleostomi</taxon>
        <taxon>Actinopterygii</taxon>
        <taxon>Neopterygii</taxon>
        <taxon>Teleostei</taxon>
        <taxon>Neoteleostei</taxon>
        <taxon>Acanthomorphata</taxon>
        <taxon>Eupercaria</taxon>
        <taxon>Tetraodontiformes</taxon>
        <taxon>Tetradontoidea</taxon>
        <taxon>Tetraodontidae</taxon>
        <taxon>Tetraodon</taxon>
    </lineage>
</organism>
<dbReference type="AlphaFoldDB" id="Q4SUV5"/>
<accession>Q4SUV5</accession>
<name>Q4SUV5_TETNG</name>
<keyword evidence="1" id="KW-0040">ANK repeat</keyword>
<gene>
    <name evidence="3" type="ORF">GSTENG00012290001</name>
</gene>
<sequence>RPPLTSVSPGKGYWRRQLDHVCAHLRSYTQNNAPFRALLGDPCMGQLLSAVVQDDQQQLTLTISFALAHQKTQVGWTPVGHRPPAADCRSGSCDLPMGVWGEVHPHSHTHTRRGLTGGDVLPGGGASKPGRGRDAQLMMELAPGRGQLSIVQQLLDQGADPACCHSNGRHPLALAVLNGHHQVLPELVQRGAPVDQQSGPMKNTALHEAAALAPEGLPAAELLLSCGASVGVKNASGQTAFQLAADSGCNQMVSLLAAQTGL</sequence>
<feature type="non-terminal residue" evidence="3">
    <location>
        <position position="262"/>
    </location>
</feature>
<evidence type="ECO:0000256" key="2">
    <source>
        <dbReference type="SAM" id="MobiDB-lite"/>
    </source>
</evidence>
<feature type="repeat" description="ANK" evidence="1">
    <location>
        <begin position="167"/>
        <end position="199"/>
    </location>
</feature>
<evidence type="ECO:0000313" key="3">
    <source>
        <dbReference type="EMBL" id="CAF95577.1"/>
    </source>
</evidence>
<reference evidence="3" key="1">
    <citation type="journal article" date="2004" name="Nature">
        <title>Genome duplication in the teleost fish Tetraodon nigroviridis reveals the early vertebrate proto-karyotype.</title>
        <authorList>
            <person name="Jaillon O."/>
            <person name="Aury J.-M."/>
            <person name="Brunet F."/>
            <person name="Petit J.-L."/>
            <person name="Stange-Thomann N."/>
            <person name="Mauceli E."/>
            <person name="Bouneau L."/>
            <person name="Fischer C."/>
            <person name="Ozouf-Costaz C."/>
            <person name="Bernot A."/>
            <person name="Nicaud S."/>
            <person name="Jaffe D."/>
            <person name="Fisher S."/>
            <person name="Lutfalla G."/>
            <person name="Dossat C."/>
            <person name="Segurens B."/>
            <person name="Dasilva C."/>
            <person name="Salanoubat M."/>
            <person name="Levy M."/>
            <person name="Boudet N."/>
            <person name="Castellano S."/>
            <person name="Anthouard V."/>
            <person name="Jubin C."/>
            <person name="Castelli V."/>
            <person name="Katinka M."/>
            <person name="Vacherie B."/>
            <person name="Biemont C."/>
            <person name="Skalli Z."/>
            <person name="Cattolico L."/>
            <person name="Poulain J."/>
            <person name="De Berardinis V."/>
            <person name="Cruaud C."/>
            <person name="Duprat S."/>
            <person name="Brottier P."/>
            <person name="Coutanceau J.-P."/>
            <person name="Gouzy J."/>
            <person name="Parra G."/>
            <person name="Lardier G."/>
            <person name="Chapple C."/>
            <person name="McKernan K.J."/>
            <person name="McEwan P."/>
            <person name="Bosak S."/>
            <person name="Kellis M."/>
            <person name="Volff J.-N."/>
            <person name="Guigo R."/>
            <person name="Zody M.C."/>
            <person name="Mesirov J."/>
            <person name="Lindblad-Toh K."/>
            <person name="Birren B."/>
            <person name="Nusbaum C."/>
            <person name="Kahn D."/>
            <person name="Robinson-Rechavi M."/>
            <person name="Laudet V."/>
            <person name="Schachter V."/>
            <person name="Quetier F."/>
            <person name="Saurin W."/>
            <person name="Scarpelli C."/>
            <person name="Wincker P."/>
            <person name="Lander E.S."/>
            <person name="Weissenbach J."/>
            <person name="Roest Crollius H."/>
        </authorList>
    </citation>
    <scope>NUCLEOTIDE SEQUENCE [LARGE SCALE GENOMIC DNA]</scope>
</reference>